<keyword evidence="4" id="KW-0378">Hydrolase</keyword>
<dbReference type="GO" id="GO:0009313">
    <property type="term" value="P:oligosaccharide catabolic process"/>
    <property type="evidence" value="ECO:0007669"/>
    <property type="project" value="TreeGrafter"/>
</dbReference>
<evidence type="ECO:0000313" key="5">
    <source>
        <dbReference type="Proteomes" id="UP000530928"/>
    </source>
</evidence>
<reference evidence="4 5" key="1">
    <citation type="submission" date="2020-07" db="EMBL/GenBank/DDBJ databases">
        <title>Genomic Encyclopedia of Type Strains, Phase IV (KMG-IV): sequencing the most valuable type-strain genomes for metagenomic binning, comparative biology and taxonomic classification.</title>
        <authorList>
            <person name="Goeker M."/>
        </authorList>
    </citation>
    <scope>NUCLEOTIDE SEQUENCE [LARGE SCALE GENOMIC DNA]</scope>
    <source>
        <strain evidence="4 5">DSM 45533</strain>
    </source>
</reference>
<keyword evidence="4" id="KW-0808">Transferase</keyword>
<dbReference type="RefSeq" id="WP_181608284.1">
    <property type="nucleotide sequence ID" value="NZ_BAABAM010000001.1"/>
</dbReference>
<dbReference type="InterPro" id="IPR017853">
    <property type="entry name" value="GH"/>
</dbReference>
<dbReference type="AlphaFoldDB" id="A0A7W0HN62"/>
<evidence type="ECO:0000256" key="1">
    <source>
        <dbReference type="ARBA" id="ARBA00008061"/>
    </source>
</evidence>
<dbReference type="GO" id="GO:0047471">
    <property type="term" value="F:maltose alpha-D-glucosyltransferase activity"/>
    <property type="evidence" value="ECO:0007669"/>
    <property type="project" value="UniProtKB-EC"/>
</dbReference>
<keyword evidence="4" id="KW-0326">Glycosidase</keyword>
<dbReference type="EMBL" id="JACDUR010000001">
    <property type="protein sequence ID" value="MBA2889495.1"/>
    <property type="molecule type" value="Genomic_DNA"/>
</dbReference>
<dbReference type="EC" id="5.4.99.16" evidence="4"/>
<dbReference type="InterPro" id="IPR045857">
    <property type="entry name" value="O16G_dom_2"/>
</dbReference>
<dbReference type="GO" id="GO:0004556">
    <property type="term" value="F:alpha-amylase activity"/>
    <property type="evidence" value="ECO:0007669"/>
    <property type="project" value="UniProtKB-EC"/>
</dbReference>
<proteinExistence type="inferred from homology"/>
<comment type="caution">
    <text evidence="4">The sequence shown here is derived from an EMBL/GenBank/DDBJ whole genome shotgun (WGS) entry which is preliminary data.</text>
</comment>
<dbReference type="EC" id="3.2.1.1" evidence="4"/>
<dbReference type="InterPro" id="IPR006047">
    <property type="entry name" value="GH13_cat_dom"/>
</dbReference>
<feature type="region of interest" description="Disordered" evidence="2">
    <location>
        <begin position="394"/>
        <end position="415"/>
    </location>
</feature>
<keyword evidence="5" id="KW-1185">Reference proteome</keyword>
<evidence type="ECO:0000256" key="2">
    <source>
        <dbReference type="SAM" id="MobiDB-lite"/>
    </source>
</evidence>
<dbReference type="SMART" id="SM00642">
    <property type="entry name" value="Aamy"/>
    <property type="match status" value="1"/>
</dbReference>
<accession>A0A7W0HN62</accession>
<evidence type="ECO:0000259" key="3">
    <source>
        <dbReference type="SMART" id="SM00642"/>
    </source>
</evidence>
<dbReference type="Proteomes" id="UP000530928">
    <property type="component" value="Unassembled WGS sequence"/>
</dbReference>
<dbReference type="Pfam" id="PF00128">
    <property type="entry name" value="Alpha-amylase"/>
    <property type="match status" value="1"/>
</dbReference>
<gene>
    <name evidence="4" type="ORF">HNR30_000830</name>
</gene>
<name>A0A7W0HN62_9ACTN</name>
<evidence type="ECO:0000313" key="4">
    <source>
        <dbReference type="EMBL" id="MBA2889495.1"/>
    </source>
</evidence>
<dbReference type="Gene3D" id="3.90.400.10">
    <property type="entry name" value="Oligo-1,6-glucosidase, Domain 2"/>
    <property type="match status" value="1"/>
</dbReference>
<feature type="domain" description="Glycosyl hydrolase family 13 catalytic" evidence="3">
    <location>
        <begin position="12"/>
        <end position="387"/>
    </location>
</feature>
<dbReference type="GO" id="GO:0016740">
    <property type="term" value="F:transferase activity"/>
    <property type="evidence" value="ECO:0007669"/>
    <property type="project" value="UniProtKB-KW"/>
</dbReference>
<comment type="similarity">
    <text evidence="1">Belongs to the glycosyl hydrolase 13 family.</text>
</comment>
<sequence length="502" mass="55652">MTDWLRDAVLYQIYPQSFADGNGDGIGDLAGLESRLEYLAWLGVDAVWLNPCFDSPMGDAGYDVRDYRTVDRRYGTQDDMVRLVESARSKGIRVLLDLVAGHTSDQHAWFRAAADDPSDDRYIWSDGQVTGFVPSPGSRPGSYLPNFFSFQPALNFGYARTDPAEPWRQPVDAEGPRRNRQELRDIMTHWIDLGVSGFRVDMAASLVKDDPDRAETAKLWRELRGWIDHRHPQAVLLSEWSDPKVAVPGGFHADFFLHFSGMAFRSLWDNGAVKTRWAKVESCFFDAAGLGSPEDFLAEWREAVEAIDGSGHISLPTSNHDWPRLASGARTAEQLRAAYTFLLTWPTLPAIYYGDEIGMRYVPGLPDVEGSQITPDYNRAGSRTPMQWDKADPAVTYLPADPSPDRPNVADQRADPGSLLHTVRDLIALRRANPELGTSGEVEVLHAGYPLVYRRGRFLVAVNPGAAPAAAPIDPPRGRLIFGAGAEGARLDGFGYAIYELV</sequence>
<dbReference type="PANTHER" id="PTHR10357:SF179">
    <property type="entry name" value="NEUTRAL AND BASIC AMINO ACID TRANSPORT PROTEIN RBAT"/>
    <property type="match status" value="1"/>
</dbReference>
<dbReference type="PANTHER" id="PTHR10357">
    <property type="entry name" value="ALPHA-AMYLASE FAMILY MEMBER"/>
    <property type="match status" value="1"/>
</dbReference>
<keyword evidence="4" id="KW-0413">Isomerase</keyword>
<dbReference type="Gene3D" id="3.20.20.80">
    <property type="entry name" value="Glycosidases"/>
    <property type="match status" value="2"/>
</dbReference>
<organism evidence="4 5">
    <name type="scientific">Nonomuraea soli</name>
    <dbReference type="NCBI Taxonomy" id="1032476"/>
    <lineage>
        <taxon>Bacteria</taxon>
        <taxon>Bacillati</taxon>
        <taxon>Actinomycetota</taxon>
        <taxon>Actinomycetes</taxon>
        <taxon>Streptosporangiales</taxon>
        <taxon>Streptosporangiaceae</taxon>
        <taxon>Nonomuraea</taxon>
    </lineage>
</organism>
<protein>
    <submittedName>
        <fullName evidence="4">Maltose alpha-D-glucosyltransferase/alpha-amylase</fullName>
        <ecNumber evidence="4">3.2.1.1</ecNumber>
        <ecNumber evidence="4">5.4.99.16</ecNumber>
    </submittedName>
</protein>
<dbReference type="SUPFAM" id="SSF51445">
    <property type="entry name" value="(Trans)glycosidases"/>
    <property type="match status" value="1"/>
</dbReference>